<keyword evidence="4" id="KW-1185">Reference proteome</keyword>
<reference evidence="3" key="1">
    <citation type="journal article" date="2020" name="Stud. Mycol.">
        <title>101 Dothideomycetes genomes: a test case for predicting lifestyles and emergence of pathogens.</title>
        <authorList>
            <person name="Haridas S."/>
            <person name="Albert R."/>
            <person name="Binder M."/>
            <person name="Bloem J."/>
            <person name="Labutti K."/>
            <person name="Salamov A."/>
            <person name="Andreopoulos B."/>
            <person name="Baker S."/>
            <person name="Barry K."/>
            <person name="Bills G."/>
            <person name="Bluhm B."/>
            <person name="Cannon C."/>
            <person name="Castanera R."/>
            <person name="Culley D."/>
            <person name="Daum C."/>
            <person name="Ezra D."/>
            <person name="Gonzalez J."/>
            <person name="Henrissat B."/>
            <person name="Kuo A."/>
            <person name="Liang C."/>
            <person name="Lipzen A."/>
            <person name="Lutzoni F."/>
            <person name="Magnuson J."/>
            <person name="Mondo S."/>
            <person name="Nolan M."/>
            <person name="Ohm R."/>
            <person name="Pangilinan J."/>
            <person name="Park H.-J."/>
            <person name="Ramirez L."/>
            <person name="Alfaro M."/>
            <person name="Sun H."/>
            <person name="Tritt A."/>
            <person name="Yoshinaga Y."/>
            <person name="Zwiers L.-H."/>
            <person name="Turgeon B."/>
            <person name="Goodwin S."/>
            <person name="Spatafora J."/>
            <person name="Crous P."/>
            <person name="Grigoriev I."/>
        </authorList>
    </citation>
    <scope>NUCLEOTIDE SEQUENCE</scope>
    <source>
        <strain evidence="3">CBS 627.86</strain>
    </source>
</reference>
<dbReference type="Proteomes" id="UP000799770">
    <property type="component" value="Unassembled WGS sequence"/>
</dbReference>
<gene>
    <name evidence="3" type="ORF">BDV96DRAFT_119260</name>
</gene>
<dbReference type="Pfam" id="PF20237">
    <property type="entry name" value="DUF6594"/>
    <property type="match status" value="1"/>
</dbReference>
<keyword evidence="1" id="KW-0472">Membrane</keyword>
<evidence type="ECO:0000313" key="3">
    <source>
        <dbReference type="EMBL" id="KAF2113181.1"/>
    </source>
</evidence>
<evidence type="ECO:0000256" key="1">
    <source>
        <dbReference type="SAM" id="Phobius"/>
    </source>
</evidence>
<feature type="transmembrane region" description="Helical" evidence="1">
    <location>
        <begin position="257"/>
        <end position="276"/>
    </location>
</feature>
<feature type="transmembrane region" description="Helical" evidence="1">
    <location>
        <begin position="201"/>
        <end position="224"/>
    </location>
</feature>
<protein>
    <recommendedName>
        <fullName evidence="2">DUF6594 domain-containing protein</fullName>
    </recommendedName>
</protein>
<dbReference type="PANTHER" id="PTHR34502">
    <property type="entry name" value="DUF6594 DOMAIN-CONTAINING PROTEIN-RELATED"/>
    <property type="match status" value="1"/>
</dbReference>
<dbReference type="OrthoDB" id="5342093at2759"/>
<proteinExistence type="predicted"/>
<dbReference type="InterPro" id="IPR046529">
    <property type="entry name" value="DUF6594"/>
</dbReference>
<name>A0A6A5Z4D7_9PLEO</name>
<feature type="domain" description="DUF6594" evidence="2">
    <location>
        <begin position="4"/>
        <end position="269"/>
    </location>
</feature>
<evidence type="ECO:0000259" key="2">
    <source>
        <dbReference type="Pfam" id="PF20237"/>
    </source>
</evidence>
<keyword evidence="1" id="KW-0812">Transmembrane</keyword>
<organism evidence="3 4">
    <name type="scientific">Lophiotrema nucula</name>
    <dbReference type="NCBI Taxonomy" id="690887"/>
    <lineage>
        <taxon>Eukaryota</taxon>
        <taxon>Fungi</taxon>
        <taxon>Dikarya</taxon>
        <taxon>Ascomycota</taxon>
        <taxon>Pezizomycotina</taxon>
        <taxon>Dothideomycetes</taxon>
        <taxon>Pleosporomycetidae</taxon>
        <taxon>Pleosporales</taxon>
        <taxon>Lophiotremataceae</taxon>
        <taxon>Lophiotrema</taxon>
    </lineage>
</organism>
<keyword evidence="1" id="KW-1133">Transmembrane helix</keyword>
<sequence length="282" mass="31903">MEGYGKVAALMSTYPEFAILRSFRALNMQNLLYLQAEITHLEAELRQQAAEDIASGKRPDHAYDWWSLTQGHEESDAKQWSIMLEIREKLEKYNEALLRQSAILNLEHPTKHNIENLRSWFERPLMGSFPLYGLDRTSWDKEHEQDFVGLRNQKRPDILSRCFSDFIMPNIHHLLPAKLKRPGSEHLGTGLYEYNDSVLRAIARIATTVIASIFPLCSVVILYVVKSNGLRLGIIVILSALFTLSLALMTTARNIEIFAVTSAFAAVNVVYLTNAAPGALSN</sequence>
<dbReference type="PANTHER" id="PTHR34502:SF5">
    <property type="entry name" value="DUF6594 DOMAIN-CONTAINING PROTEIN"/>
    <property type="match status" value="1"/>
</dbReference>
<dbReference type="EMBL" id="ML977328">
    <property type="protein sequence ID" value="KAF2113181.1"/>
    <property type="molecule type" value="Genomic_DNA"/>
</dbReference>
<accession>A0A6A5Z4D7</accession>
<feature type="transmembrane region" description="Helical" evidence="1">
    <location>
        <begin position="230"/>
        <end position="250"/>
    </location>
</feature>
<dbReference type="AlphaFoldDB" id="A0A6A5Z4D7"/>
<evidence type="ECO:0000313" key="4">
    <source>
        <dbReference type="Proteomes" id="UP000799770"/>
    </source>
</evidence>